<dbReference type="AlphaFoldDB" id="A0A938BL58"/>
<name>A0A938BL58_UNCEI</name>
<evidence type="ECO:0000313" key="1">
    <source>
        <dbReference type="EMBL" id="MBM3316709.1"/>
    </source>
</evidence>
<proteinExistence type="predicted"/>
<reference evidence="1" key="1">
    <citation type="submission" date="2019-03" db="EMBL/GenBank/DDBJ databases">
        <title>Lake Tanganyika Metagenome-Assembled Genomes (MAGs).</title>
        <authorList>
            <person name="Tran P."/>
        </authorList>
    </citation>
    <scope>NUCLEOTIDE SEQUENCE</scope>
    <source>
        <strain evidence="1">M_DeepCast_400m_m2_100</strain>
    </source>
</reference>
<evidence type="ECO:0000313" key="2">
    <source>
        <dbReference type="Proteomes" id="UP000748308"/>
    </source>
</evidence>
<comment type="caution">
    <text evidence="1">The sequence shown here is derived from an EMBL/GenBank/DDBJ whole genome shotgun (WGS) entry which is preliminary data.</text>
</comment>
<gene>
    <name evidence="1" type="ORF">FJY75_02545</name>
</gene>
<sequence length="95" mass="10500">MLHQNDPDPFCVAVDTGSSILFEIPQEAYIELVFWSPDTTLIVRVLVDNHYSAGLHMVLWDGRDDWGALLPDGSYPYTMTAADSLGNPPPCSQTC</sequence>
<evidence type="ECO:0008006" key="3">
    <source>
        <dbReference type="Google" id="ProtNLM"/>
    </source>
</evidence>
<dbReference type="Proteomes" id="UP000748308">
    <property type="component" value="Unassembled WGS sequence"/>
</dbReference>
<dbReference type="EMBL" id="VGIY01000034">
    <property type="protein sequence ID" value="MBM3316709.1"/>
    <property type="molecule type" value="Genomic_DNA"/>
</dbReference>
<accession>A0A938BL58</accession>
<dbReference type="Gene3D" id="2.60.40.4070">
    <property type="match status" value="1"/>
</dbReference>
<protein>
    <recommendedName>
        <fullName evidence="3">FlgD Ig-like domain-containing protein</fullName>
    </recommendedName>
</protein>
<organism evidence="1 2">
    <name type="scientific">Eiseniibacteriota bacterium</name>
    <dbReference type="NCBI Taxonomy" id="2212470"/>
    <lineage>
        <taxon>Bacteria</taxon>
        <taxon>Candidatus Eiseniibacteriota</taxon>
    </lineage>
</organism>